<name>A0AAE5VML5_9HYPH</name>
<feature type="transmembrane region" description="Helical" evidence="1">
    <location>
        <begin position="51"/>
        <end position="71"/>
    </location>
</feature>
<evidence type="ECO:0000313" key="3">
    <source>
        <dbReference type="Proteomes" id="UP000237447"/>
    </source>
</evidence>
<keyword evidence="1" id="KW-1133">Transmembrane helix</keyword>
<dbReference type="AlphaFoldDB" id="A0AAE5VML5"/>
<gene>
    <name evidence="2" type="ORF">CPJ18_22075</name>
</gene>
<protein>
    <submittedName>
        <fullName evidence="2">Uncharacterized protein</fullName>
    </submittedName>
</protein>
<evidence type="ECO:0000313" key="2">
    <source>
        <dbReference type="EMBL" id="POO49141.1"/>
    </source>
</evidence>
<feature type="transmembrane region" description="Helical" evidence="1">
    <location>
        <begin position="83"/>
        <end position="102"/>
    </location>
</feature>
<dbReference type="Proteomes" id="UP000237447">
    <property type="component" value="Unassembled WGS sequence"/>
</dbReference>
<proteinExistence type="predicted"/>
<sequence length="128" mass="13920">MTVIDWIVSAFVVFTAFLALHGFQTSHLVAGFFGGIMRAVISSKGTISERIASGFVGTVFAMYFTPLAVWMLSITDTQSANSLAFAIGMLGLYVAEACIGIAKQWASNPGKFRRDISDLVIRIFSKRD</sequence>
<dbReference type="EMBL" id="NXEJ01000011">
    <property type="protein sequence ID" value="POO49141.1"/>
    <property type="molecule type" value="Genomic_DNA"/>
</dbReference>
<comment type="caution">
    <text evidence="2">The sequence shown here is derived from an EMBL/GenBank/DDBJ whole genome shotgun (WGS) entry which is preliminary data.</text>
</comment>
<organism evidence="2 3">
    <name type="scientific">Agrobacterium rosae</name>
    <dbReference type="NCBI Taxonomy" id="1972867"/>
    <lineage>
        <taxon>Bacteria</taxon>
        <taxon>Pseudomonadati</taxon>
        <taxon>Pseudomonadota</taxon>
        <taxon>Alphaproteobacteria</taxon>
        <taxon>Hyphomicrobiales</taxon>
        <taxon>Rhizobiaceae</taxon>
        <taxon>Rhizobium/Agrobacterium group</taxon>
        <taxon>Agrobacterium</taxon>
    </lineage>
</organism>
<feature type="transmembrane region" description="Helical" evidence="1">
    <location>
        <begin position="6"/>
        <end position="30"/>
    </location>
</feature>
<keyword evidence="1" id="KW-0812">Transmembrane</keyword>
<keyword evidence="1" id="KW-0472">Membrane</keyword>
<accession>A0AAE5VML5</accession>
<evidence type="ECO:0000256" key="1">
    <source>
        <dbReference type="SAM" id="Phobius"/>
    </source>
</evidence>
<reference evidence="2 3" key="1">
    <citation type="journal article" date="2018" name="Syst. Appl. Microbiol.">
        <title>Agrobacterium rosae sp. nov., isolated from galls on different agricultural crops.</title>
        <authorList>
            <person name="Kuzmanovic N."/>
            <person name="Pulawska J."/>
            <person name="Smalla K."/>
            <person name="Nesme X."/>
        </authorList>
    </citation>
    <scope>NUCLEOTIDE SEQUENCE [LARGE SCALE GENOMIC DNA]</scope>
    <source>
        <strain evidence="2 3">NCPPB 1650</strain>
    </source>
</reference>